<name>A0A6A8A5J9_9HYPH</name>
<dbReference type="Pfam" id="PF06527">
    <property type="entry name" value="TniQ"/>
    <property type="match status" value="1"/>
</dbReference>
<protein>
    <recommendedName>
        <fullName evidence="1">TniQ domain-containing protein</fullName>
    </recommendedName>
</protein>
<gene>
    <name evidence="2" type="ORF">GAO09_08855</name>
</gene>
<comment type="caution">
    <text evidence="2">The sequence shown here is derived from an EMBL/GenBank/DDBJ whole genome shotgun (WGS) entry which is preliminary data.</text>
</comment>
<dbReference type="Proteomes" id="UP000435138">
    <property type="component" value="Unassembled WGS sequence"/>
</dbReference>
<reference evidence="2 3" key="1">
    <citation type="submission" date="2019-11" db="EMBL/GenBank/DDBJ databases">
        <title>Genome analysis of Rhizobacterium cereale a novel genus and species isolated from maize roots in North Spain.</title>
        <authorList>
            <person name="Menendez E."/>
            <person name="Flores-Felix J.D."/>
            <person name="Ramirez-Bahena M.-H."/>
            <person name="Igual J.M."/>
            <person name="Garcia-Fraile P."/>
            <person name="Peix A."/>
            <person name="Velazquez E."/>
        </authorList>
    </citation>
    <scope>NUCLEOTIDE SEQUENCE [LARGE SCALE GENOMIC DNA]</scope>
    <source>
        <strain evidence="2 3">RZME27</strain>
    </source>
</reference>
<dbReference type="EMBL" id="WIXI01000039">
    <property type="protein sequence ID" value="MQY46159.1"/>
    <property type="molecule type" value="Genomic_DNA"/>
</dbReference>
<evidence type="ECO:0000313" key="3">
    <source>
        <dbReference type="Proteomes" id="UP000435138"/>
    </source>
</evidence>
<dbReference type="AlphaFoldDB" id="A0A6A8A5J9"/>
<organism evidence="2 3">
    <name type="scientific">Endobacterium cereale</name>
    <dbReference type="NCBI Taxonomy" id="2663029"/>
    <lineage>
        <taxon>Bacteria</taxon>
        <taxon>Pseudomonadati</taxon>
        <taxon>Pseudomonadota</taxon>
        <taxon>Alphaproteobacteria</taxon>
        <taxon>Hyphomicrobiales</taxon>
        <taxon>Rhizobiaceae</taxon>
        <taxon>Endobacterium</taxon>
    </lineage>
</organism>
<dbReference type="RefSeq" id="WP_153353660.1">
    <property type="nucleotide sequence ID" value="NZ_JAYKOO010000012.1"/>
</dbReference>
<evidence type="ECO:0000313" key="2">
    <source>
        <dbReference type="EMBL" id="MQY46159.1"/>
    </source>
</evidence>
<feature type="domain" description="TniQ" evidence="1">
    <location>
        <begin position="11"/>
        <end position="130"/>
    </location>
</feature>
<dbReference type="InterPro" id="IPR009492">
    <property type="entry name" value="TniQ"/>
</dbReference>
<proteinExistence type="predicted"/>
<keyword evidence="3" id="KW-1185">Reference proteome</keyword>
<accession>A0A6A8A5J9</accession>
<evidence type="ECO:0000259" key="1">
    <source>
        <dbReference type="Pfam" id="PF06527"/>
    </source>
</evidence>
<sequence>MKTNVYERRLPIRLAPCADELLSSWIARHAAFYATSPLAMLQHCLPDLRSLRAADLNLTEDQVVRIAHIFSIEPDTVRGMTFSDIPQSSRRMIASEPRQSCSSCRRAADGMPVILRSQFFGWRITCPLCGGTLRTTGGRDGPALFGGYHHAALMGEEMLDNEAEHGIQNWVSPSEIARLLLMRRVPTSLPAYEPSGYRVLGVIIPDLDEVMQTEVSKLPSPASPILPMCLRPALLAGVAIVQHAGPEMLRMLSGHMMGENKARFDSAIEDILDCSHQSLGSSQLHLIWGSRPLESQIKCQMGKQPPQSHG</sequence>